<dbReference type="Proteomes" id="UP001165413">
    <property type="component" value="Unassembled WGS sequence"/>
</dbReference>
<dbReference type="PROSITE" id="PS50005">
    <property type="entry name" value="TPR"/>
    <property type="match status" value="2"/>
</dbReference>
<dbReference type="Pfam" id="PF13432">
    <property type="entry name" value="TPR_16"/>
    <property type="match status" value="2"/>
</dbReference>
<dbReference type="Pfam" id="PF12895">
    <property type="entry name" value="ANAPC3"/>
    <property type="match status" value="1"/>
</dbReference>
<dbReference type="Gene3D" id="1.25.40.10">
    <property type="entry name" value="Tetratricopeptide repeat domain"/>
    <property type="match status" value="4"/>
</dbReference>
<evidence type="ECO:0000256" key="1">
    <source>
        <dbReference type="ARBA" id="ARBA00022737"/>
    </source>
</evidence>
<keyword evidence="1" id="KW-0677">Repeat</keyword>
<dbReference type="NCBIfam" id="TIGR02917">
    <property type="entry name" value="PEP_TPR_lipo"/>
    <property type="match status" value="1"/>
</dbReference>
<dbReference type="AlphaFoldDB" id="A0AA41WY96"/>
<dbReference type="EMBL" id="JANATA010000006">
    <property type="protein sequence ID" value="MCP3428310.1"/>
    <property type="molecule type" value="Genomic_DNA"/>
</dbReference>
<dbReference type="PROSITE" id="PS51257">
    <property type="entry name" value="PROKAR_LIPOPROTEIN"/>
    <property type="match status" value="1"/>
</dbReference>
<proteinExistence type="predicted"/>
<name>A0AA41WY96_9ALTE</name>
<dbReference type="SUPFAM" id="SSF48452">
    <property type="entry name" value="TPR-like"/>
    <property type="match status" value="5"/>
</dbReference>
<dbReference type="PANTHER" id="PTHR45586">
    <property type="entry name" value="TPR REPEAT-CONTAINING PROTEIN PA4667"/>
    <property type="match status" value="1"/>
</dbReference>
<dbReference type="InterPro" id="IPR014266">
    <property type="entry name" value="PEP-CTERM_TPR_PrsT"/>
</dbReference>
<gene>
    <name evidence="4" type="primary">prsT</name>
    <name evidence="4" type="ORF">NLF92_05050</name>
</gene>
<dbReference type="InterPro" id="IPR019734">
    <property type="entry name" value="TPR_rpt"/>
</dbReference>
<dbReference type="InterPro" id="IPR011990">
    <property type="entry name" value="TPR-like_helical_dom_sf"/>
</dbReference>
<organism evidence="4 5">
    <name type="scientific">Opacimonas viscosa</name>
    <dbReference type="NCBI Taxonomy" id="2961944"/>
    <lineage>
        <taxon>Bacteria</taxon>
        <taxon>Pseudomonadati</taxon>
        <taxon>Pseudomonadota</taxon>
        <taxon>Gammaproteobacteria</taxon>
        <taxon>Alteromonadales</taxon>
        <taxon>Alteromonadaceae</taxon>
        <taxon>Opacimonas</taxon>
    </lineage>
</organism>
<keyword evidence="2 3" id="KW-0802">TPR repeat</keyword>
<dbReference type="PANTHER" id="PTHR45586:SF1">
    <property type="entry name" value="LIPOPOLYSACCHARIDE ASSEMBLY PROTEIN B"/>
    <property type="match status" value="1"/>
</dbReference>
<accession>A0AA41WY96</accession>
<feature type="repeat" description="TPR" evidence="3">
    <location>
        <begin position="235"/>
        <end position="268"/>
    </location>
</feature>
<feature type="repeat" description="TPR" evidence="3">
    <location>
        <begin position="473"/>
        <end position="506"/>
    </location>
</feature>
<dbReference type="Pfam" id="PF14559">
    <property type="entry name" value="TPR_19"/>
    <property type="match status" value="1"/>
</dbReference>
<dbReference type="RefSeq" id="WP_254099505.1">
    <property type="nucleotide sequence ID" value="NZ_JANATA010000006.1"/>
</dbReference>
<sequence length="922" mass="103368">MRRNSLISYRLLPIIGSLLLLSGCGTKTPEEGVEAAQSALGQSNYDAAIVELKTVLQQSPKLAQARFLLGKAYFANAQYAFAEKELERAKELGYSVAEIIPLLSQVYQRNNTLVGLQNLDPSWTDLANKEKVQVGYYRVQSLVELKQTDEAISLLDELIAVEADSVYVELVLAMAEVVKKQSINSAIGILEKARQSYPQNRDLLNFLAKIYMSNKQQRLAVETLQAYSDIAKDDLEAQFLLAQMYVELEQHEQALPMLAKLLQIAPNNPRLHLLNSIAHTLNNDLDAALLASEKSISLGFDSTRARLVASFNAFNLGRFATVVEHLGSIADLLPEGHSALNILAASYLELGKAKEAKAILVRIAPESHSYQNLLHRTGFALLNDGFSEAARELITDNAHYHADVAGDQQARLGALKLSLQDISGLLDIESALDNMTDKAIGYRVLASSYVRLQDKEKAYALAEKWQKELPASYEPWLLKGELALYKRDFTAAKSAFAEAIKRSPNEPRALISRVNLAITQKDYTQAIAESEALLTQFGDNVTLLKMNYALRKRHSDANDLLNHAQRAYTATKTPELAMVLVEMYIAEQNFTAALAVLEQTRDIETAPNYWLLKAQTLASLQRSEALMEHSKRWLVEEPNNGFAMATALLMYDEQQDYVAGLAFLEQYPEQLQRAQIQVLKAKFLLLSSRILEARNTFDKVPEAFRKQPFALAVEAKLLGTEGEYLAAEKAIAAAYAARPIVKHLLLYIEILNRLDKTAKGLALLEAHHRLEPEDKMVKVLLAERYFYQQPATAERLYRELLEDVPDNLIVLNNLAYLLKEQGLIDESIDFAKQAYTLQPSNIAVVDTLAQIYTLQGNHGEAVKLYKSVMKKEEGSTMVILNYIEALLKNNEIRLAQRELDSRQWSSEIDLDRIEMMKATFNL</sequence>
<evidence type="ECO:0000256" key="2">
    <source>
        <dbReference type="ARBA" id="ARBA00022803"/>
    </source>
</evidence>
<evidence type="ECO:0000313" key="4">
    <source>
        <dbReference type="EMBL" id="MCP3428310.1"/>
    </source>
</evidence>
<protein>
    <submittedName>
        <fullName evidence="4">PEP-CTERM system TPR-repeat protein PrsT</fullName>
    </submittedName>
</protein>
<comment type="caution">
    <text evidence="4">The sequence shown here is derived from an EMBL/GenBank/DDBJ whole genome shotgun (WGS) entry which is preliminary data.</text>
</comment>
<evidence type="ECO:0000256" key="3">
    <source>
        <dbReference type="PROSITE-ProRule" id="PRU00339"/>
    </source>
</evidence>
<reference evidence="4" key="1">
    <citation type="submission" date="2022-07" db="EMBL/GenBank/DDBJ databases">
        <title>Characterization of the Novel Bacterium Alteromonas immobilis LMIT006 and Alteromonas gregis LMIT007.</title>
        <authorList>
            <person name="Lin X."/>
        </authorList>
    </citation>
    <scope>NUCLEOTIDE SEQUENCE</scope>
    <source>
        <strain evidence="4">LMIT007</strain>
    </source>
</reference>
<dbReference type="SMART" id="SM00028">
    <property type="entry name" value="TPR"/>
    <property type="match status" value="7"/>
</dbReference>
<keyword evidence="5" id="KW-1185">Reference proteome</keyword>
<evidence type="ECO:0000313" key="5">
    <source>
        <dbReference type="Proteomes" id="UP001165413"/>
    </source>
</evidence>
<dbReference type="InterPro" id="IPR051012">
    <property type="entry name" value="CellSynth/LPSAsmb/PSIAsmb"/>
</dbReference>